<protein>
    <submittedName>
        <fullName evidence="1">Uncharacterized protein</fullName>
    </submittedName>
</protein>
<evidence type="ECO:0000313" key="2">
    <source>
        <dbReference type="Proteomes" id="UP000188268"/>
    </source>
</evidence>
<comment type="caution">
    <text evidence="1">The sequence shown here is derived from an EMBL/GenBank/DDBJ whole genome shotgun (WGS) entry which is preliminary data.</text>
</comment>
<sequence length="54" mass="6207">MKVGTSQRTKGADYGLESIHNIKQAIPELWETDMKKSEVKYPNQVPVETSKQTW</sequence>
<dbReference type="OrthoDB" id="1065058at2759"/>
<dbReference type="EMBL" id="AWWV01004296">
    <property type="protein sequence ID" value="OMP07626.1"/>
    <property type="molecule type" value="Genomic_DNA"/>
</dbReference>
<organism evidence="1 2">
    <name type="scientific">Corchorus capsularis</name>
    <name type="common">Jute</name>
    <dbReference type="NCBI Taxonomy" id="210143"/>
    <lineage>
        <taxon>Eukaryota</taxon>
        <taxon>Viridiplantae</taxon>
        <taxon>Streptophyta</taxon>
        <taxon>Embryophyta</taxon>
        <taxon>Tracheophyta</taxon>
        <taxon>Spermatophyta</taxon>
        <taxon>Magnoliopsida</taxon>
        <taxon>eudicotyledons</taxon>
        <taxon>Gunneridae</taxon>
        <taxon>Pentapetalae</taxon>
        <taxon>rosids</taxon>
        <taxon>malvids</taxon>
        <taxon>Malvales</taxon>
        <taxon>Malvaceae</taxon>
        <taxon>Grewioideae</taxon>
        <taxon>Apeibeae</taxon>
        <taxon>Corchorus</taxon>
    </lineage>
</organism>
<gene>
    <name evidence="1" type="ORF">CCACVL1_01266</name>
</gene>
<feature type="non-terminal residue" evidence="1">
    <location>
        <position position="54"/>
    </location>
</feature>
<accession>A0A1R3KKK9</accession>
<evidence type="ECO:0000313" key="1">
    <source>
        <dbReference type="EMBL" id="OMP07626.1"/>
    </source>
</evidence>
<dbReference type="STRING" id="210143.A0A1R3KKK9"/>
<reference evidence="1 2" key="1">
    <citation type="submission" date="2013-09" db="EMBL/GenBank/DDBJ databases">
        <title>Corchorus capsularis genome sequencing.</title>
        <authorList>
            <person name="Alam M."/>
            <person name="Haque M.S."/>
            <person name="Islam M.S."/>
            <person name="Emdad E.M."/>
            <person name="Islam M.M."/>
            <person name="Ahmed B."/>
            <person name="Halim A."/>
            <person name="Hossen Q.M.M."/>
            <person name="Hossain M.Z."/>
            <person name="Ahmed R."/>
            <person name="Khan M.M."/>
            <person name="Islam R."/>
            <person name="Rashid M.M."/>
            <person name="Khan S.A."/>
            <person name="Rahman M.S."/>
            <person name="Alam M."/>
        </authorList>
    </citation>
    <scope>NUCLEOTIDE SEQUENCE [LARGE SCALE GENOMIC DNA]</scope>
    <source>
        <strain evidence="2">cv. CVL-1</strain>
        <tissue evidence="1">Whole seedling</tissue>
    </source>
</reference>
<dbReference type="AlphaFoldDB" id="A0A1R3KKK9"/>
<proteinExistence type="predicted"/>
<dbReference type="OMA" id="QAIPELW"/>
<dbReference type="Gramene" id="OMP07626">
    <property type="protein sequence ID" value="OMP07626"/>
    <property type="gene ID" value="CCACVL1_01266"/>
</dbReference>
<name>A0A1R3KKK9_COCAP</name>
<dbReference type="Proteomes" id="UP000188268">
    <property type="component" value="Unassembled WGS sequence"/>
</dbReference>
<keyword evidence="2" id="KW-1185">Reference proteome</keyword>